<accession>A0A167DKC4</accession>
<reference evidence="2 3" key="1">
    <citation type="submission" date="2016-02" db="EMBL/GenBank/DDBJ databases">
        <title>Complete genome sequence and transcriptome regulation of the pentose utilising yeast Sugiyamaella lignohabitans.</title>
        <authorList>
            <person name="Bellasio M."/>
            <person name="Peymann A."/>
            <person name="Valli M."/>
            <person name="Sipitzky M."/>
            <person name="Graf A."/>
            <person name="Sauer M."/>
            <person name="Marx H."/>
            <person name="Mattanovich D."/>
        </authorList>
    </citation>
    <scope>NUCLEOTIDE SEQUENCE [LARGE SCALE GENOMIC DNA]</scope>
    <source>
        <strain evidence="2 3">CBS 10342</strain>
    </source>
</reference>
<dbReference type="GeneID" id="30033071"/>
<dbReference type="EMBL" id="CP014501">
    <property type="protein sequence ID" value="ANB13008.1"/>
    <property type="molecule type" value="Genomic_DNA"/>
</dbReference>
<dbReference type="PANTHER" id="PTHR37988">
    <property type="entry name" value="UPF0592 MEMBRANE PROTEIN C7D4.03C"/>
    <property type="match status" value="1"/>
</dbReference>
<protein>
    <submittedName>
        <fullName evidence="2">Uncharacterized protein</fullName>
    </submittedName>
</protein>
<name>A0A167DKC4_9ASCO</name>
<evidence type="ECO:0000256" key="1">
    <source>
        <dbReference type="SAM" id="MobiDB-lite"/>
    </source>
</evidence>
<dbReference type="KEGG" id="slb:AWJ20_1286"/>
<dbReference type="AlphaFoldDB" id="A0A167DKC4"/>
<feature type="region of interest" description="Disordered" evidence="1">
    <location>
        <begin position="74"/>
        <end position="129"/>
    </location>
</feature>
<gene>
    <name evidence="2" type="ORF">AWJ20_1286</name>
</gene>
<proteinExistence type="predicted"/>
<feature type="compositionally biased region" description="Low complexity" evidence="1">
    <location>
        <begin position="76"/>
        <end position="129"/>
    </location>
</feature>
<keyword evidence="3" id="KW-1185">Reference proteome</keyword>
<dbReference type="Proteomes" id="UP000189580">
    <property type="component" value="Chromosome a"/>
</dbReference>
<organism evidence="2 3">
    <name type="scientific">Sugiyamaella lignohabitans</name>
    <dbReference type="NCBI Taxonomy" id="796027"/>
    <lineage>
        <taxon>Eukaryota</taxon>
        <taxon>Fungi</taxon>
        <taxon>Dikarya</taxon>
        <taxon>Ascomycota</taxon>
        <taxon>Saccharomycotina</taxon>
        <taxon>Dipodascomycetes</taxon>
        <taxon>Dipodascales</taxon>
        <taxon>Trichomonascaceae</taxon>
        <taxon>Sugiyamaella</taxon>
    </lineage>
</organism>
<dbReference type="OrthoDB" id="296767at2759"/>
<sequence>MTDVDPPRPSQLLVANAASLSHDSKTETTTKTSSINVKIKRSSSSFALNKLSFASSDSSPLSLFQRRIFSSPNDYSSTNSLSQVSTSTSPESFSLSSSSTPPSPTSSVATSPNATTISSQDGSSSVSRSLNLASPDNLSLYNYGTGSSSGFITPIKRRSSRYSAIHRKSMDSTSPPKDEYSREFKILDEDLSKFQSKSGVNRSNVLRLALLPFLRQHRGEENYVKHSNAKELYYYRVKILQKWWNSILAAFKDRSISGSDRSLYLEGLSGLMARLEWRSNPILYQQLLYETMQLVISKLSLKTVPLSVAAFSGKVLAYAFFFAPGIAPILLHLLAVPQHDIDRVISCTFRPDNIASDSASQQFYHHQQPFASCASISDATLILTSTCNFPKHLEPLLGYCEGRKSPAALPSKSTTVYNASRFYKSIPAPHPPSAVPNIYGPWSRRWASSNSDVFIAFIKHYYSIISSILPQDLPWNAHVASPGLVILHSFLLGSLDFAVHPHDDGHANASG</sequence>
<evidence type="ECO:0000313" key="2">
    <source>
        <dbReference type="EMBL" id="ANB13008.1"/>
    </source>
</evidence>
<dbReference type="PANTHER" id="PTHR37988:SF1">
    <property type="entry name" value="UPF0592 MEMBRANE PROTEIN C7D4.03C"/>
    <property type="match status" value="1"/>
</dbReference>
<feature type="region of interest" description="Disordered" evidence="1">
    <location>
        <begin position="16"/>
        <end position="35"/>
    </location>
</feature>
<dbReference type="RefSeq" id="XP_018735485.1">
    <property type="nucleotide sequence ID" value="XM_018878152.1"/>
</dbReference>
<evidence type="ECO:0000313" key="3">
    <source>
        <dbReference type="Proteomes" id="UP000189580"/>
    </source>
</evidence>